<feature type="transmembrane region" description="Helical" evidence="1">
    <location>
        <begin position="94"/>
        <end position="122"/>
    </location>
</feature>
<sequence length="241" mass="24862">MNIVVMRLAFRSLLGSRRSWILVGLAVLLFGVAGLTRWGSGGDIHSSASLVMNFGLGTLVPVMCLLIGTGVIAPEIEDGSIVYLLAKPLSRRAIALSKLSVATLVAVVSTVASIAIACLIAGDEHGRLALAMSGATALAAVAYTAVFFAIAILTRNPIIIGLIYALLWEGVLAGYVPGVRAVSIRQWALAPAEQLLTDPGALGVKSEVGVAVGLLMLALATAGAIVAATWRLARLPVRVSD</sequence>
<organism evidence="2">
    <name type="scientific">Demequina capsici</name>
    <dbReference type="NCBI Taxonomy" id="3075620"/>
    <lineage>
        <taxon>Bacteria</taxon>
        <taxon>Bacillati</taxon>
        <taxon>Actinomycetota</taxon>
        <taxon>Actinomycetes</taxon>
        <taxon>Micrococcales</taxon>
        <taxon>Demequinaceae</taxon>
        <taxon>Demequina</taxon>
    </lineage>
</organism>
<feature type="transmembrane region" description="Helical" evidence="1">
    <location>
        <begin position="208"/>
        <end position="230"/>
    </location>
</feature>
<name>A0AA96FER4_9MICO</name>
<dbReference type="Proteomes" id="UP001303408">
    <property type="component" value="Chromosome"/>
</dbReference>
<dbReference type="PANTHER" id="PTHR37305">
    <property type="entry name" value="INTEGRAL MEMBRANE PROTEIN-RELATED"/>
    <property type="match status" value="1"/>
</dbReference>
<feature type="transmembrane region" description="Helical" evidence="1">
    <location>
        <begin position="158"/>
        <end position="176"/>
    </location>
</feature>
<dbReference type="KEGG" id="dcp:RN607_04000"/>
<keyword evidence="1" id="KW-1133">Transmembrane helix</keyword>
<dbReference type="RefSeq" id="WP_313544493.1">
    <property type="nucleotide sequence ID" value="NZ_CP134880.1"/>
</dbReference>
<dbReference type="EMBL" id="CP134880">
    <property type="protein sequence ID" value="WNM28174.1"/>
    <property type="molecule type" value="Genomic_DNA"/>
</dbReference>
<evidence type="ECO:0000313" key="2">
    <source>
        <dbReference type="EMBL" id="WNM28174.1"/>
    </source>
</evidence>
<dbReference type="AlphaFoldDB" id="A0AA96FER4"/>
<feature type="transmembrane region" description="Helical" evidence="1">
    <location>
        <begin position="20"/>
        <end position="38"/>
    </location>
</feature>
<keyword evidence="1" id="KW-0812">Transmembrane</keyword>
<gene>
    <name evidence="2" type="ORF">RN607_04000</name>
</gene>
<evidence type="ECO:0000256" key="1">
    <source>
        <dbReference type="SAM" id="Phobius"/>
    </source>
</evidence>
<feature type="transmembrane region" description="Helical" evidence="1">
    <location>
        <begin position="50"/>
        <end position="73"/>
    </location>
</feature>
<accession>A0AA96FER4</accession>
<keyword evidence="1" id="KW-0472">Membrane</keyword>
<feature type="transmembrane region" description="Helical" evidence="1">
    <location>
        <begin position="128"/>
        <end position="151"/>
    </location>
</feature>
<reference evidence="2" key="1">
    <citation type="submission" date="2023-09" db="EMBL/GenBank/DDBJ databases">
        <title>Demequina sp. a novel bacteria isolated from Capsicum annuum.</title>
        <authorList>
            <person name="Humaira Z."/>
            <person name="Lee J."/>
            <person name="Cho D."/>
        </authorList>
    </citation>
    <scope>NUCLEOTIDE SEQUENCE</scope>
    <source>
        <strain evidence="2">PMTSA13</strain>
    </source>
</reference>
<dbReference type="GO" id="GO:0005886">
    <property type="term" value="C:plasma membrane"/>
    <property type="evidence" value="ECO:0007669"/>
    <property type="project" value="UniProtKB-SubCell"/>
</dbReference>
<dbReference type="PANTHER" id="PTHR37305:SF1">
    <property type="entry name" value="MEMBRANE PROTEIN"/>
    <property type="match status" value="1"/>
</dbReference>
<proteinExistence type="predicted"/>
<dbReference type="GO" id="GO:0140359">
    <property type="term" value="F:ABC-type transporter activity"/>
    <property type="evidence" value="ECO:0007669"/>
    <property type="project" value="InterPro"/>
</dbReference>
<dbReference type="Pfam" id="PF12679">
    <property type="entry name" value="ABC2_membrane_2"/>
    <property type="match status" value="1"/>
</dbReference>
<protein>
    <submittedName>
        <fullName evidence="2">ABC transporter permease</fullName>
    </submittedName>
</protein>